<dbReference type="CDD" id="cd02233">
    <property type="entry name" value="cupin_HNL-like"/>
    <property type="match status" value="1"/>
</dbReference>
<sequence length="143" mass="15437">MRLAVPGPTTKGPAEKFTGNVYLNPLHSAASPSRLGFAMVQFAPGARTHWHSHPLGQTLHCTGGTGLVTTRDGKVILMRAGDTVHTPPGEEHWHGATSESLMCHLALVEHDDGHTATWLEPVSDQDYQAAHSKTHPQPTAEQR</sequence>
<dbReference type="SUPFAM" id="SSF51182">
    <property type="entry name" value="RmlC-like cupins"/>
    <property type="match status" value="1"/>
</dbReference>
<dbReference type="GeneID" id="79882753"/>
<dbReference type="Pfam" id="PF07883">
    <property type="entry name" value="Cupin_2"/>
    <property type="match status" value="1"/>
</dbReference>
<evidence type="ECO:0000313" key="4">
    <source>
        <dbReference type="Proteomes" id="UP001163293"/>
    </source>
</evidence>
<dbReference type="InterPro" id="IPR047263">
    <property type="entry name" value="HNL-like_cupin"/>
</dbReference>
<dbReference type="InterPro" id="IPR011051">
    <property type="entry name" value="RmlC_Cupin_sf"/>
</dbReference>
<evidence type="ECO:0000259" key="1">
    <source>
        <dbReference type="Pfam" id="PF07883"/>
    </source>
</evidence>
<dbReference type="PANTHER" id="PTHR43698">
    <property type="entry name" value="RIBD C-TERMINAL DOMAIN CONTAINING PROTEIN"/>
    <property type="match status" value="1"/>
</dbReference>
<proteinExistence type="predicted"/>
<dbReference type="Gene3D" id="2.60.120.10">
    <property type="entry name" value="Jelly Rolls"/>
    <property type="match status" value="1"/>
</dbReference>
<gene>
    <name evidence="2" type="ORF">NL394_00635</name>
    <name evidence="3" type="ORF">NL394_00680</name>
</gene>
<evidence type="ECO:0000313" key="3">
    <source>
        <dbReference type="EMBL" id="UYV97801.1"/>
    </source>
</evidence>
<dbReference type="AlphaFoldDB" id="A0AAQ2SWG3"/>
<name>A0AAQ2SWG3_PAEUR</name>
<dbReference type="EMBL" id="CP101185">
    <property type="protein sequence ID" value="UYV97801.1"/>
    <property type="molecule type" value="Genomic_DNA"/>
</dbReference>
<evidence type="ECO:0000313" key="2">
    <source>
        <dbReference type="EMBL" id="UYV97796.1"/>
    </source>
</evidence>
<dbReference type="Proteomes" id="UP001163293">
    <property type="component" value="Chromosome"/>
</dbReference>
<protein>
    <submittedName>
        <fullName evidence="2">Cupin domain-containing protein</fullName>
    </submittedName>
</protein>
<dbReference type="RefSeq" id="WP_021474816.1">
    <property type="nucleotide sequence ID" value="NZ_BDMH01000058.1"/>
</dbReference>
<dbReference type="PANTHER" id="PTHR43698:SF1">
    <property type="entry name" value="BLL4564 PROTEIN"/>
    <property type="match status" value="1"/>
</dbReference>
<organism evidence="2 4">
    <name type="scientific">Paenarthrobacter ureafaciens</name>
    <dbReference type="NCBI Taxonomy" id="37931"/>
    <lineage>
        <taxon>Bacteria</taxon>
        <taxon>Bacillati</taxon>
        <taxon>Actinomycetota</taxon>
        <taxon>Actinomycetes</taxon>
        <taxon>Micrococcales</taxon>
        <taxon>Micrococcaceae</taxon>
        <taxon>Paenarthrobacter</taxon>
    </lineage>
</organism>
<dbReference type="EMBL" id="CP101185">
    <property type="protein sequence ID" value="UYV97796.1"/>
    <property type="molecule type" value="Genomic_DNA"/>
</dbReference>
<feature type="domain" description="Cupin type-2" evidence="1">
    <location>
        <begin position="39"/>
        <end position="104"/>
    </location>
</feature>
<accession>A0AAQ2SWG3</accession>
<dbReference type="InterPro" id="IPR014710">
    <property type="entry name" value="RmlC-like_jellyroll"/>
</dbReference>
<keyword evidence="4" id="KW-1185">Reference proteome</keyword>
<reference evidence="2" key="1">
    <citation type="submission" date="2022-07" db="EMBL/GenBank/DDBJ databases">
        <authorList>
            <person name="Wu T."/>
        </authorList>
    </citation>
    <scope>NUCLEOTIDE SEQUENCE</scope>
    <source>
        <strain evidence="2">SD-1</strain>
    </source>
</reference>
<dbReference type="InterPro" id="IPR013096">
    <property type="entry name" value="Cupin_2"/>
</dbReference>